<evidence type="ECO:0000313" key="2">
    <source>
        <dbReference type="EMBL" id="SDE80001.1"/>
    </source>
</evidence>
<accession>A0A1G7FVW1</accession>
<dbReference type="EMBL" id="WSUT01000005">
    <property type="protein sequence ID" value="MWC42580.1"/>
    <property type="molecule type" value="Genomic_DNA"/>
</dbReference>
<sequence length="439" mass="47986">MTDESWMVRARKGDYRAIDAASQNRQMDYAVDGLMPATGATIWFGAGSTGKTQLLLWMAAHMAATGDAAPRQWLGADLGVRGNILVLTAEDLREHLLLRIGSIARRLMRENGGTEEDAVALCQRIHVMAFLSMTQTEFPEPNACLFQHGPGGRWQPSPVLNGIEAFLDEWNKQVEEDGRPEDRIVGVILDSAVSMAGFELANSEAATNFLFHLNRLSYRQKMFWAVIGHTPKDAARKTEDAAIERLRGSAMWSTTPRSVVEVRLAGASENLETVRAVHPGLTDRDVVIVEVAKANSLGADLRPRALLRRREDGAYDHITADFPGIFGTALLQPRGKKGLHTEELRKAVLSLLASFDGGKPDTVIERDALRAAFNTTKASCAVLTTITDEVDGEKAKTPGTLARELALISKDGLIDTRRGKIRIVNLGFNLPEPIAEAAE</sequence>
<protein>
    <submittedName>
        <fullName evidence="2">AAA domain-containing protein</fullName>
    </submittedName>
    <submittedName>
        <fullName evidence="1">AAA family ATPase</fullName>
    </submittedName>
</protein>
<evidence type="ECO:0000313" key="3">
    <source>
        <dbReference type="Proteomes" id="UP000323502"/>
    </source>
</evidence>
<dbReference type="AlphaFoldDB" id="A0A1G7FVW1"/>
<dbReference type="OrthoDB" id="7560879at2"/>
<dbReference type="InterPro" id="IPR027417">
    <property type="entry name" value="P-loop_NTPase"/>
</dbReference>
<gene>
    <name evidence="1" type="ORF">GQR91_02765</name>
    <name evidence="2" type="ORF">SAMN05216557_101576</name>
</gene>
<evidence type="ECO:0000313" key="1">
    <source>
        <dbReference type="EMBL" id="MWC42580.1"/>
    </source>
</evidence>
<dbReference type="RefSeq" id="WP_149681068.1">
    <property type="nucleotide sequence ID" value="NZ_FNBI01000001.1"/>
</dbReference>
<name>A0A1G7FVW1_9SPHN</name>
<organism evidence="2 3">
    <name type="scientific">Sphingomonas carotinifaciens</name>
    <dbReference type="NCBI Taxonomy" id="1166323"/>
    <lineage>
        <taxon>Bacteria</taxon>
        <taxon>Pseudomonadati</taxon>
        <taxon>Pseudomonadota</taxon>
        <taxon>Alphaproteobacteria</taxon>
        <taxon>Sphingomonadales</taxon>
        <taxon>Sphingomonadaceae</taxon>
        <taxon>Sphingomonas</taxon>
    </lineage>
</organism>
<reference evidence="1 4" key="2">
    <citation type="submission" date="2019-12" db="EMBL/GenBank/DDBJ databases">
        <authorList>
            <person name="Zheng J."/>
        </authorList>
    </citation>
    <scope>NUCLEOTIDE SEQUENCE [LARGE SCALE GENOMIC DNA]</scope>
    <source>
        <strain evidence="1 4">DSM 27347</strain>
    </source>
</reference>
<proteinExistence type="predicted"/>
<reference evidence="2 3" key="1">
    <citation type="submission" date="2016-10" db="EMBL/GenBank/DDBJ databases">
        <authorList>
            <person name="Varghese N."/>
            <person name="Submissions S."/>
        </authorList>
    </citation>
    <scope>NUCLEOTIDE SEQUENCE [LARGE SCALE GENOMIC DNA]</scope>
    <source>
        <strain evidence="2 3">S7-754</strain>
    </source>
</reference>
<keyword evidence="3" id="KW-1185">Reference proteome</keyword>
<dbReference type="Proteomes" id="UP000323502">
    <property type="component" value="Unassembled WGS sequence"/>
</dbReference>
<dbReference type="Pfam" id="PF13481">
    <property type="entry name" value="AAA_25"/>
    <property type="match status" value="1"/>
</dbReference>
<dbReference type="Proteomes" id="UP000436801">
    <property type="component" value="Unassembled WGS sequence"/>
</dbReference>
<dbReference type="SUPFAM" id="SSF52540">
    <property type="entry name" value="P-loop containing nucleoside triphosphate hydrolases"/>
    <property type="match status" value="1"/>
</dbReference>
<dbReference type="Gene3D" id="3.40.50.300">
    <property type="entry name" value="P-loop containing nucleotide triphosphate hydrolases"/>
    <property type="match status" value="1"/>
</dbReference>
<dbReference type="EMBL" id="FNBI01000001">
    <property type="protein sequence ID" value="SDE80001.1"/>
    <property type="molecule type" value="Genomic_DNA"/>
</dbReference>
<evidence type="ECO:0000313" key="4">
    <source>
        <dbReference type="Proteomes" id="UP000436801"/>
    </source>
</evidence>